<dbReference type="Gene3D" id="2.60.40.1190">
    <property type="match status" value="1"/>
</dbReference>
<feature type="domain" description="Carbohydrate-binding" evidence="1">
    <location>
        <begin position="39"/>
        <end position="243"/>
    </location>
</feature>
<evidence type="ECO:0000313" key="2">
    <source>
        <dbReference type="EMBL" id="MFD0861444.1"/>
    </source>
</evidence>
<gene>
    <name evidence="2" type="ORF">ACFQ1M_04445</name>
</gene>
<dbReference type="SUPFAM" id="SSF49344">
    <property type="entry name" value="CBD9-like"/>
    <property type="match status" value="1"/>
</dbReference>
<proteinExistence type="predicted"/>
<dbReference type="Proteomes" id="UP001596978">
    <property type="component" value="Unassembled WGS sequence"/>
</dbReference>
<evidence type="ECO:0000313" key="3">
    <source>
        <dbReference type="Proteomes" id="UP001596978"/>
    </source>
</evidence>
<evidence type="ECO:0000259" key="1">
    <source>
        <dbReference type="Pfam" id="PF06452"/>
    </source>
</evidence>
<dbReference type="RefSeq" id="WP_386404472.1">
    <property type="nucleotide sequence ID" value="NZ_JBHTJH010000004.1"/>
</dbReference>
<dbReference type="EMBL" id="JBHTJH010000004">
    <property type="protein sequence ID" value="MFD0861444.1"/>
    <property type="molecule type" value="Genomic_DNA"/>
</dbReference>
<dbReference type="CDD" id="cd00241">
    <property type="entry name" value="DOMON_like"/>
    <property type="match status" value="1"/>
</dbReference>
<name>A0ABW3CVW6_9FLAO</name>
<dbReference type="InterPro" id="IPR010502">
    <property type="entry name" value="Carb-bd_dom_fam9"/>
</dbReference>
<accession>A0ABW3CVW6</accession>
<dbReference type="PROSITE" id="PS51257">
    <property type="entry name" value="PROKAR_LIPOPROTEIN"/>
    <property type="match status" value="1"/>
</dbReference>
<keyword evidence="3" id="KW-1185">Reference proteome</keyword>
<sequence>MKKIRPTLFILFALVLCSCSEKNDHDIIEVSKAATAPVIDGIADDLCWKNISWRPLDQTWLGESYTPEDFTGNYKLAWTEDGLFLLVKVIDDQLFDQHKDPLTLWWDDDCVEIFVDEDNSGGNHQFTHNAFAYHVALDGNVVDMDIEEKGRLYNDHVAMKKVTEDDITLWELKIKVFDDSYVDGEENIPVMLSEGKKIGFMLAYCDNDASAERENFIGSVFVPGEDKNRGWIDASIFSTLILKD</sequence>
<dbReference type="Pfam" id="PF06452">
    <property type="entry name" value="CBM9_1"/>
    <property type="match status" value="1"/>
</dbReference>
<protein>
    <submittedName>
        <fullName evidence="2">Sugar-binding protein</fullName>
    </submittedName>
</protein>
<organism evidence="2 3">
    <name type="scientific">Sungkyunkwania multivorans</name>
    <dbReference type="NCBI Taxonomy" id="1173618"/>
    <lineage>
        <taxon>Bacteria</taxon>
        <taxon>Pseudomonadati</taxon>
        <taxon>Bacteroidota</taxon>
        <taxon>Flavobacteriia</taxon>
        <taxon>Flavobacteriales</taxon>
        <taxon>Flavobacteriaceae</taxon>
        <taxon>Sungkyunkwania</taxon>
    </lineage>
</organism>
<comment type="caution">
    <text evidence="2">The sequence shown here is derived from an EMBL/GenBank/DDBJ whole genome shotgun (WGS) entry which is preliminary data.</text>
</comment>
<reference evidence="3" key="1">
    <citation type="journal article" date="2019" name="Int. J. Syst. Evol. Microbiol.">
        <title>The Global Catalogue of Microorganisms (GCM) 10K type strain sequencing project: providing services to taxonomists for standard genome sequencing and annotation.</title>
        <authorList>
            <consortium name="The Broad Institute Genomics Platform"/>
            <consortium name="The Broad Institute Genome Sequencing Center for Infectious Disease"/>
            <person name="Wu L."/>
            <person name="Ma J."/>
        </authorList>
    </citation>
    <scope>NUCLEOTIDE SEQUENCE [LARGE SCALE GENOMIC DNA]</scope>
    <source>
        <strain evidence="3">CCUG 62952</strain>
    </source>
</reference>